<protein>
    <recommendedName>
        <fullName evidence="4">Bacteriocin immunity protein</fullName>
    </recommendedName>
</protein>
<evidence type="ECO:0008006" key="4">
    <source>
        <dbReference type="Google" id="ProtNLM"/>
    </source>
</evidence>
<dbReference type="EMBL" id="JQCF01000005">
    <property type="protein sequence ID" value="KRO00019.1"/>
    <property type="molecule type" value="Genomic_DNA"/>
</dbReference>
<gene>
    <name evidence="2" type="ORF">IV57_GL002034</name>
</gene>
<dbReference type="Gene3D" id="1.20.1440.50">
    <property type="entry name" value="Ta0600-like"/>
    <property type="match status" value="1"/>
</dbReference>
<name>A0A0R2LMX0_9LACO</name>
<dbReference type="GO" id="GO:0030153">
    <property type="term" value="P:bacteriocin immunity"/>
    <property type="evidence" value="ECO:0007669"/>
    <property type="project" value="UniProtKB-KW"/>
</dbReference>
<dbReference type="AlphaFoldDB" id="A0A0R2LMX0"/>
<sequence>MKREEKVTLLMDQMSEAYADPEVKKNPELAQSILNSAKELEKNGNVDLVSTRLCKKIWLSDIGNNNKIPKAALVLYNQCKGKEMKYDGIATAAIMSGFWF</sequence>
<evidence type="ECO:0000256" key="1">
    <source>
        <dbReference type="ARBA" id="ARBA00023025"/>
    </source>
</evidence>
<keyword evidence="1" id="KW-0079">Bacteriocin immunity</keyword>
<evidence type="ECO:0000313" key="2">
    <source>
        <dbReference type="EMBL" id="KRO00019.1"/>
    </source>
</evidence>
<accession>A0A0R2LMX0</accession>
<proteinExistence type="predicted"/>
<dbReference type="InterPro" id="IPR023130">
    <property type="entry name" value="Ta0600-like_sf"/>
</dbReference>
<organism evidence="2 3">
    <name type="scientific">Companilactobacillus kimchiensis</name>
    <dbReference type="NCBI Taxonomy" id="993692"/>
    <lineage>
        <taxon>Bacteria</taxon>
        <taxon>Bacillati</taxon>
        <taxon>Bacillota</taxon>
        <taxon>Bacilli</taxon>
        <taxon>Lactobacillales</taxon>
        <taxon>Lactobacillaceae</taxon>
        <taxon>Companilactobacillus</taxon>
    </lineage>
</organism>
<dbReference type="Pfam" id="PF08951">
    <property type="entry name" value="EntA_Immun"/>
    <property type="match status" value="1"/>
</dbReference>
<dbReference type="PATRIC" id="fig|993692.3.peg.2066"/>
<comment type="caution">
    <text evidence="2">The sequence shown here is derived from an EMBL/GenBank/DDBJ whole genome shotgun (WGS) entry which is preliminary data.</text>
</comment>
<dbReference type="Proteomes" id="UP000051006">
    <property type="component" value="Unassembled WGS sequence"/>
</dbReference>
<keyword evidence="3" id="KW-1185">Reference proteome</keyword>
<dbReference type="RefSeq" id="WP_057880176.1">
    <property type="nucleotide sequence ID" value="NZ_JQCF01000005.1"/>
</dbReference>
<dbReference type="OrthoDB" id="2295351at2"/>
<dbReference type="SUPFAM" id="SSF109797">
    <property type="entry name" value="Bacteriocin immunity protein-like"/>
    <property type="match status" value="1"/>
</dbReference>
<evidence type="ECO:0000313" key="3">
    <source>
        <dbReference type="Proteomes" id="UP000051006"/>
    </source>
</evidence>
<dbReference type="InterPro" id="IPR015046">
    <property type="entry name" value="LciA_Immunity-like"/>
</dbReference>
<reference evidence="2 3" key="1">
    <citation type="journal article" date="2015" name="Genome Announc.">
        <title>Expanding the biotechnology potential of lactobacilli through comparative genomics of 213 strains and associated genera.</title>
        <authorList>
            <person name="Sun Z."/>
            <person name="Harris H.M."/>
            <person name="McCann A."/>
            <person name="Guo C."/>
            <person name="Argimon S."/>
            <person name="Zhang W."/>
            <person name="Yang X."/>
            <person name="Jeffery I.B."/>
            <person name="Cooney J.C."/>
            <person name="Kagawa T.F."/>
            <person name="Liu W."/>
            <person name="Song Y."/>
            <person name="Salvetti E."/>
            <person name="Wrobel A."/>
            <person name="Rasinkangas P."/>
            <person name="Parkhill J."/>
            <person name="Rea M.C."/>
            <person name="O'Sullivan O."/>
            <person name="Ritari J."/>
            <person name="Douillard F.P."/>
            <person name="Paul Ross R."/>
            <person name="Yang R."/>
            <person name="Briner A.E."/>
            <person name="Felis G.E."/>
            <person name="de Vos W.M."/>
            <person name="Barrangou R."/>
            <person name="Klaenhammer T.R."/>
            <person name="Caufield P.W."/>
            <person name="Cui Y."/>
            <person name="Zhang H."/>
            <person name="O'Toole P.W."/>
        </authorList>
    </citation>
    <scope>NUCLEOTIDE SEQUENCE [LARGE SCALE GENOMIC DNA]</scope>
    <source>
        <strain evidence="2 3">DSM 24716</strain>
    </source>
</reference>